<proteinExistence type="predicted"/>
<comment type="catalytic activity">
    <reaction evidence="1">
        <text>ATP + protein L-histidine = ADP + protein N-phospho-L-histidine.</text>
        <dbReference type="EC" id="2.7.13.3"/>
    </reaction>
</comment>
<keyword evidence="7 10" id="KW-1133">Transmembrane helix</keyword>
<comment type="subcellular location">
    <subcellularLocation>
        <location evidence="2">Cell membrane</location>
        <topology evidence="2">Multi-pass membrane protein</topology>
    </subcellularLocation>
</comment>
<dbReference type="SMART" id="SM00387">
    <property type="entry name" value="HATPase_c"/>
    <property type="match status" value="1"/>
</dbReference>
<evidence type="ECO:0000256" key="6">
    <source>
        <dbReference type="ARBA" id="ARBA00022692"/>
    </source>
</evidence>
<dbReference type="InterPro" id="IPR005467">
    <property type="entry name" value="His_kinase_dom"/>
</dbReference>
<feature type="domain" description="Response regulatory" evidence="12">
    <location>
        <begin position="748"/>
        <end position="864"/>
    </location>
</feature>
<dbReference type="Pfam" id="PF00072">
    <property type="entry name" value="Response_reg"/>
    <property type="match status" value="1"/>
</dbReference>
<evidence type="ECO:0000256" key="7">
    <source>
        <dbReference type="ARBA" id="ARBA00022989"/>
    </source>
</evidence>
<evidence type="ECO:0000256" key="9">
    <source>
        <dbReference type="PROSITE-ProRule" id="PRU00169"/>
    </source>
</evidence>
<dbReference type="InterPro" id="IPR036097">
    <property type="entry name" value="HisK_dim/P_sf"/>
</dbReference>
<dbReference type="Pfam" id="PF02518">
    <property type="entry name" value="HATPase_c"/>
    <property type="match status" value="1"/>
</dbReference>
<dbReference type="EC" id="2.7.13.3" evidence="3"/>
<feature type="transmembrane region" description="Helical" evidence="10">
    <location>
        <begin position="7"/>
        <end position="27"/>
    </location>
</feature>
<feature type="domain" description="PAS" evidence="13">
    <location>
        <begin position="230"/>
        <end position="285"/>
    </location>
</feature>
<evidence type="ECO:0000256" key="8">
    <source>
        <dbReference type="ARBA" id="ARBA00023136"/>
    </source>
</evidence>
<dbReference type="Proteomes" id="UP000427769">
    <property type="component" value="Chromosome"/>
</dbReference>
<feature type="domain" description="Histidine kinase" evidence="11">
    <location>
        <begin position="504"/>
        <end position="727"/>
    </location>
</feature>
<sequence length="868" mass="98730">MRKFAEFALPAFLVVALFGITVFFFILPRMETAILTSRQSSVRELVRSIEYLLNTYQKDVDNGLLDLAEAQNRALRRIRSFRYGIDMENYFWVSDLKGRFHMHPIRLDLVGRDLDTIKDTQARQFLQESIEIATRQKSGFIEYMWKNQPNETQMHSKLAYISLFEPWGWVIGSGLVYGDVRNEIAALTRDLTFVGIGVLLFSVLLSGYLTWRGILVRKEQKKTERALQKSEMRFRNLFMMAPVPMILVDQEFGIIEVNEQFVQIVGYTRDELSTRGKWWELAYPDPTYRQSIISAWQTTVHNTLKNTTIMEPFENNVACKDGKTRTMLAGARAIEKSILISFLDITDRKQEESARHKNLELLKTTFNATPDGMVALTEKGQIIHANKKFYKMWKIPESLHQHTNIMHYIDFAKNQLKKPELLQDKFDALYENNTKGDFSEILFEDGRIFERYFSPIVLNDEELGSVWYFRDITERKKIEAERQELQEQFLQSQKLEAVGILAGGVAHDFNNMLGAIIGYAEMGLEKDDLSDTMHKYFSRILDAGQRSARLTRQLLAFARKQTVSPIVLDMNTSVAGMLKMLHRLIGENIELVWQPAEKPCTVKMDPGQLDQILANLCVNAKDAISGMGEITITTGFTSFDEASCKSYLDCAPGDYVQLTVSDNGCGMDRETATRIFEPFFTTKGLGRGTGLGLSTIYGIVKQNNGFIKLYSEPDTGSAFKIFVPYHAGGAVEEIARTDADIPKSRGETILMVEDDPVLQEICEIMLRDLGYTILSASAPSEAIELAEENRDRIQLFITDVIMPEMNGPELANQLIAIVPGIKHLYMSGYTANIIASQGILDDNVNFIQKPFSLRGMALKIREILDDLT</sequence>
<dbReference type="SUPFAM" id="SSF52172">
    <property type="entry name" value="CheY-like"/>
    <property type="match status" value="1"/>
</dbReference>
<keyword evidence="15" id="KW-1185">Reference proteome</keyword>
<dbReference type="InterPro" id="IPR011006">
    <property type="entry name" value="CheY-like_superfamily"/>
</dbReference>
<dbReference type="SMART" id="SM01049">
    <property type="entry name" value="Cache_2"/>
    <property type="match status" value="1"/>
</dbReference>
<dbReference type="SMART" id="SM00091">
    <property type="entry name" value="PAS"/>
    <property type="match status" value="2"/>
</dbReference>
<dbReference type="SUPFAM" id="SSF47384">
    <property type="entry name" value="Homodimeric domain of signal transducing histidine kinase"/>
    <property type="match status" value="1"/>
</dbReference>
<dbReference type="InterPro" id="IPR000014">
    <property type="entry name" value="PAS"/>
</dbReference>
<dbReference type="GO" id="GO:0000155">
    <property type="term" value="F:phosphorelay sensor kinase activity"/>
    <property type="evidence" value="ECO:0007669"/>
    <property type="project" value="InterPro"/>
</dbReference>
<name>A0A5K7ZKX6_9BACT</name>
<dbReference type="InterPro" id="IPR036890">
    <property type="entry name" value="HATPase_C_sf"/>
</dbReference>
<dbReference type="EMBL" id="AP021875">
    <property type="protein sequence ID" value="BBO78894.1"/>
    <property type="molecule type" value="Genomic_DNA"/>
</dbReference>
<dbReference type="InterPro" id="IPR003594">
    <property type="entry name" value="HATPase_dom"/>
</dbReference>
<dbReference type="PRINTS" id="PR00344">
    <property type="entry name" value="BCTRLSENSOR"/>
</dbReference>
<dbReference type="Pfam" id="PF17200">
    <property type="entry name" value="sCache_2"/>
    <property type="match status" value="1"/>
</dbReference>
<dbReference type="Gene3D" id="1.10.287.130">
    <property type="match status" value="1"/>
</dbReference>
<evidence type="ECO:0000259" key="13">
    <source>
        <dbReference type="PROSITE" id="PS50112"/>
    </source>
</evidence>
<organism evidence="14 15">
    <name type="scientific">Desulfosarcina widdelii</name>
    <dbReference type="NCBI Taxonomy" id="947919"/>
    <lineage>
        <taxon>Bacteria</taxon>
        <taxon>Pseudomonadati</taxon>
        <taxon>Thermodesulfobacteriota</taxon>
        <taxon>Desulfobacteria</taxon>
        <taxon>Desulfobacterales</taxon>
        <taxon>Desulfosarcinaceae</taxon>
        <taxon>Desulfosarcina</taxon>
    </lineage>
</organism>
<dbReference type="CDD" id="cd00130">
    <property type="entry name" value="PAS"/>
    <property type="match status" value="1"/>
</dbReference>
<evidence type="ECO:0000256" key="1">
    <source>
        <dbReference type="ARBA" id="ARBA00000085"/>
    </source>
</evidence>
<evidence type="ECO:0000256" key="2">
    <source>
        <dbReference type="ARBA" id="ARBA00004651"/>
    </source>
</evidence>
<dbReference type="InterPro" id="IPR004358">
    <property type="entry name" value="Sig_transdc_His_kin-like_C"/>
</dbReference>
<dbReference type="AlphaFoldDB" id="A0A5K7ZKX6"/>
<dbReference type="OrthoDB" id="5409807at2"/>
<gene>
    <name evidence="14" type="ORF">DSCW_63110</name>
</gene>
<reference evidence="14 15" key="1">
    <citation type="submission" date="2019-11" db="EMBL/GenBank/DDBJ databases">
        <title>Comparative genomics of hydrocarbon-degrading Desulfosarcina strains.</title>
        <authorList>
            <person name="Watanabe M."/>
            <person name="Kojima H."/>
            <person name="Fukui M."/>
        </authorList>
    </citation>
    <scope>NUCLEOTIDE SEQUENCE [LARGE SCALE GENOMIC DNA]</scope>
    <source>
        <strain evidence="14 15">PP31</strain>
    </source>
</reference>
<evidence type="ECO:0000313" key="14">
    <source>
        <dbReference type="EMBL" id="BBO78894.1"/>
    </source>
</evidence>
<feature type="transmembrane region" description="Helical" evidence="10">
    <location>
        <begin position="191"/>
        <end position="211"/>
    </location>
</feature>
<dbReference type="PROSITE" id="PS50109">
    <property type="entry name" value="HIS_KIN"/>
    <property type="match status" value="1"/>
</dbReference>
<dbReference type="Pfam" id="PF00512">
    <property type="entry name" value="HisKA"/>
    <property type="match status" value="1"/>
</dbReference>
<dbReference type="PROSITE" id="PS50110">
    <property type="entry name" value="RESPONSE_REGULATORY"/>
    <property type="match status" value="1"/>
</dbReference>
<evidence type="ECO:0000313" key="15">
    <source>
        <dbReference type="Proteomes" id="UP000427769"/>
    </source>
</evidence>
<dbReference type="Pfam" id="PF13188">
    <property type="entry name" value="PAS_8"/>
    <property type="match status" value="2"/>
</dbReference>
<keyword evidence="6 10" id="KW-0812">Transmembrane</keyword>
<evidence type="ECO:0000256" key="4">
    <source>
        <dbReference type="ARBA" id="ARBA00022475"/>
    </source>
</evidence>
<dbReference type="Gene3D" id="3.30.450.20">
    <property type="entry name" value="PAS domain"/>
    <property type="match status" value="3"/>
</dbReference>
<dbReference type="PANTHER" id="PTHR43065">
    <property type="entry name" value="SENSOR HISTIDINE KINASE"/>
    <property type="match status" value="1"/>
</dbReference>
<accession>A0A5K7ZKX6</accession>
<dbReference type="InterPro" id="IPR035965">
    <property type="entry name" value="PAS-like_dom_sf"/>
</dbReference>
<dbReference type="InterPro" id="IPR003661">
    <property type="entry name" value="HisK_dim/P_dom"/>
</dbReference>
<evidence type="ECO:0000256" key="5">
    <source>
        <dbReference type="ARBA" id="ARBA00022553"/>
    </source>
</evidence>
<dbReference type="SMART" id="SM00388">
    <property type="entry name" value="HisKA"/>
    <property type="match status" value="1"/>
</dbReference>
<dbReference type="Gene3D" id="3.40.50.2300">
    <property type="match status" value="1"/>
</dbReference>
<dbReference type="SMART" id="SM00448">
    <property type="entry name" value="REC"/>
    <property type="match status" value="1"/>
</dbReference>
<dbReference type="KEGG" id="dwd:DSCW_63110"/>
<dbReference type="GO" id="GO:0005886">
    <property type="term" value="C:plasma membrane"/>
    <property type="evidence" value="ECO:0007669"/>
    <property type="project" value="UniProtKB-SubCell"/>
</dbReference>
<evidence type="ECO:0000259" key="11">
    <source>
        <dbReference type="PROSITE" id="PS50109"/>
    </source>
</evidence>
<feature type="modified residue" description="4-aspartylphosphate" evidence="9">
    <location>
        <position position="799"/>
    </location>
</feature>
<dbReference type="PANTHER" id="PTHR43065:SF42">
    <property type="entry name" value="TWO-COMPONENT SENSOR PPRA"/>
    <property type="match status" value="1"/>
</dbReference>
<keyword evidence="5 9" id="KW-0597">Phosphoprotein</keyword>
<dbReference type="PROSITE" id="PS50112">
    <property type="entry name" value="PAS"/>
    <property type="match status" value="1"/>
</dbReference>
<dbReference type="InterPro" id="IPR001789">
    <property type="entry name" value="Sig_transdc_resp-reg_receiver"/>
</dbReference>
<keyword evidence="4" id="KW-1003">Cell membrane</keyword>
<evidence type="ECO:0000256" key="10">
    <source>
        <dbReference type="SAM" id="Phobius"/>
    </source>
</evidence>
<dbReference type="SUPFAM" id="SSF55874">
    <property type="entry name" value="ATPase domain of HSP90 chaperone/DNA topoisomerase II/histidine kinase"/>
    <property type="match status" value="1"/>
</dbReference>
<evidence type="ECO:0000259" key="12">
    <source>
        <dbReference type="PROSITE" id="PS50110"/>
    </source>
</evidence>
<dbReference type="NCBIfam" id="TIGR00229">
    <property type="entry name" value="sensory_box"/>
    <property type="match status" value="2"/>
</dbReference>
<evidence type="ECO:0000256" key="3">
    <source>
        <dbReference type="ARBA" id="ARBA00012438"/>
    </source>
</evidence>
<protein>
    <recommendedName>
        <fullName evidence="3">histidine kinase</fullName>
        <ecNumber evidence="3">2.7.13.3</ecNumber>
    </recommendedName>
</protein>
<keyword evidence="8 10" id="KW-0472">Membrane</keyword>
<dbReference type="InterPro" id="IPR033480">
    <property type="entry name" value="sCache_2"/>
</dbReference>
<dbReference type="SUPFAM" id="SSF55785">
    <property type="entry name" value="PYP-like sensor domain (PAS domain)"/>
    <property type="match status" value="2"/>
</dbReference>
<dbReference type="Gene3D" id="3.30.565.10">
    <property type="entry name" value="Histidine kinase-like ATPase, C-terminal domain"/>
    <property type="match status" value="1"/>
</dbReference>
<dbReference type="CDD" id="cd00082">
    <property type="entry name" value="HisKA"/>
    <property type="match status" value="1"/>
</dbReference>